<evidence type="ECO:0000256" key="2">
    <source>
        <dbReference type="ARBA" id="ARBA00001946"/>
    </source>
</evidence>
<protein>
    <recommendedName>
        <fullName evidence="14">Polynucleotide adenylyltransferase</fullName>
    </recommendedName>
</protein>
<evidence type="ECO:0000256" key="8">
    <source>
        <dbReference type="ARBA" id="ARBA00023204"/>
    </source>
</evidence>
<reference evidence="13" key="1">
    <citation type="journal article" date="2019" name="Int. J. Syst. Evol. Microbiol.">
        <title>The Global Catalogue of Microorganisms (GCM) 10K type strain sequencing project: providing services to taxonomists for standard genome sequencing and annotation.</title>
        <authorList>
            <consortium name="The Broad Institute Genomics Platform"/>
            <consortium name="The Broad Institute Genome Sequencing Center for Infectious Disease"/>
            <person name="Wu L."/>
            <person name="Ma J."/>
        </authorList>
    </citation>
    <scope>NUCLEOTIDE SEQUENCE [LARGE SCALE GENOMIC DNA]</scope>
    <source>
        <strain evidence="13">JCM 17986</strain>
    </source>
</reference>
<keyword evidence="6" id="KW-0378">Hydrolase</keyword>
<dbReference type="InterPro" id="IPR009097">
    <property type="entry name" value="Cyclic_Pdiesterase"/>
</dbReference>
<gene>
    <name evidence="12" type="ORF">GCM10023205_28300</name>
</gene>
<evidence type="ECO:0000256" key="1">
    <source>
        <dbReference type="ARBA" id="ARBA00001936"/>
    </source>
</evidence>
<dbReference type="PANTHER" id="PTHR15822">
    <property type="entry name" value="TRAF AND TNF RECEPTOR-ASSOCIATED PROTEIN"/>
    <property type="match status" value="1"/>
</dbReference>
<comment type="cofactor">
    <cofactor evidence="1">
        <name>Mn(2+)</name>
        <dbReference type="ChEBI" id="CHEBI:29035"/>
    </cofactor>
</comment>
<dbReference type="RefSeq" id="WP_345675790.1">
    <property type="nucleotide sequence ID" value="NZ_BAABHS010000009.1"/>
</dbReference>
<evidence type="ECO:0008006" key="14">
    <source>
        <dbReference type="Google" id="ProtNLM"/>
    </source>
</evidence>
<sequence length="957" mass="100745">MRTSEEIYHRVRWDARFDPARFVLGVSRRGKEPKRVPLPAFVPGGEIPWHRVVFIEADGERVWDRESGVDVVGKTGAGLARAPRRLRARHFTARPFFTWDGRAWQADAAPQAAPSTAAGFRVLTWNTLWDRYDGERLDTARRRPALLDALRAADADVIALQEVEADLVALLAAAPWVRAAYTLTTDPGSPQSVDDTGLLLLSRFPVRETGELVLGSHKAALAITVDAPSGPLVVATTHLTSNHTESAKTRRNEELTLLAEALADVEGEAVLLGDFNDGTDLPAVSLGMRDAWTEVRGPADGTPTFDPGANPLAALSSLSGRAQRLDRVLLREVGGSGPGAGLHPASAGLIGDVPGEDGLFVSDHYGVAVALVSADVAAGSVLDAPPTARTAVAWLPPDEVWPTIQDVHTAHDPAIHRWPPHVNVLFGFVAEAEFDRALPLLAEAAAEVAPFEVRLDGVHTFGHRDDATVWLDPSGDTAGWHDLHQALRRRFPRCRGRHEGFTPHLTLGRSRDPQRVATESAAKLRGLGDQALGVGELVVLSRRGSEPMRVRAAVALGTGQVRAVADPGPGAEAAHASPAADHAAAAVAQRIADALPEGVVHTFGSRRMRFALANADLDLVAALPGQVDAAEVQRRITAALPEAAGVRAVVGARVPGLRLAVGALHVDVLLVGTGTVAPAEAVVRRAELGDDAAVALSAVTDADAVRGAVASAGVADEAAALVRAVKAWARARGLDAAPFGGLSGLAWTLMAARTAATAPALGSDARLRQFFGDWASWDWAEPVALSPPAATAPAPGPLTVLTPTAPVRSCTQHVSAAGRDLVTAELYRAWEILDTALADGTDPWPDLLAPPPLHARHAAWLTVTVRADSPTALAVAEGRFRGRVRGLLGALDGLGAYGVHAWPRPYDAAPTQVRYAIGLGRTPLPADTVADTARHWAKDLPGTDTAVVDGGNVPTLR</sequence>
<dbReference type="InterPro" id="IPR005135">
    <property type="entry name" value="Endo/exonuclease/phosphatase"/>
</dbReference>
<keyword evidence="13" id="KW-1185">Reference proteome</keyword>
<feature type="domain" description="Poly(A) polymerase central" evidence="11">
    <location>
        <begin position="722"/>
        <end position="848"/>
    </location>
</feature>
<dbReference type="PANTHER" id="PTHR15822:SF4">
    <property type="entry name" value="TYROSYL-DNA PHOSPHODIESTERASE 2"/>
    <property type="match status" value="1"/>
</dbReference>
<dbReference type="Gene3D" id="3.60.10.10">
    <property type="entry name" value="Endonuclease/exonuclease/phosphatase"/>
    <property type="match status" value="1"/>
</dbReference>
<feature type="domain" description="Endonuclease/exonuclease/phosphatase" evidence="9">
    <location>
        <begin position="123"/>
        <end position="364"/>
    </location>
</feature>
<dbReference type="Proteomes" id="UP001500466">
    <property type="component" value="Unassembled WGS sequence"/>
</dbReference>
<dbReference type="Gene3D" id="1.10.1410.10">
    <property type="match status" value="1"/>
</dbReference>
<keyword evidence="7" id="KW-0460">Magnesium</keyword>
<dbReference type="EMBL" id="BAABHS010000009">
    <property type="protein sequence ID" value="GAA4962862.1"/>
    <property type="molecule type" value="Genomic_DNA"/>
</dbReference>
<keyword evidence="4" id="KW-0479">Metal-binding</keyword>
<evidence type="ECO:0000256" key="4">
    <source>
        <dbReference type="ARBA" id="ARBA00022723"/>
    </source>
</evidence>
<dbReference type="SUPFAM" id="SSF81631">
    <property type="entry name" value="PAP/OAS1 substrate-binding domain"/>
    <property type="match status" value="1"/>
</dbReference>
<dbReference type="SUPFAM" id="SSF56219">
    <property type="entry name" value="DNase I-like"/>
    <property type="match status" value="1"/>
</dbReference>
<dbReference type="SUPFAM" id="SSF81301">
    <property type="entry name" value="Nucleotidyltransferase"/>
    <property type="match status" value="1"/>
</dbReference>
<evidence type="ECO:0000313" key="12">
    <source>
        <dbReference type="EMBL" id="GAA4962862.1"/>
    </source>
</evidence>
<evidence type="ECO:0000256" key="6">
    <source>
        <dbReference type="ARBA" id="ARBA00022801"/>
    </source>
</evidence>
<evidence type="ECO:0000259" key="9">
    <source>
        <dbReference type="Pfam" id="PF03372"/>
    </source>
</evidence>
<dbReference type="Pfam" id="PF04928">
    <property type="entry name" value="PAP_central"/>
    <property type="match status" value="1"/>
</dbReference>
<dbReference type="SUPFAM" id="SSF55144">
    <property type="entry name" value="LigT-like"/>
    <property type="match status" value="1"/>
</dbReference>
<dbReference type="Pfam" id="PF13563">
    <property type="entry name" value="2_5_RNA_ligase2"/>
    <property type="match status" value="1"/>
</dbReference>
<dbReference type="InterPro" id="IPR036691">
    <property type="entry name" value="Endo/exonu/phosph_ase_sf"/>
</dbReference>
<dbReference type="Pfam" id="PF03372">
    <property type="entry name" value="Exo_endo_phos"/>
    <property type="match status" value="1"/>
</dbReference>
<keyword evidence="8" id="KW-0234">DNA repair</keyword>
<comment type="cofactor">
    <cofactor evidence="2">
        <name>Mg(2+)</name>
        <dbReference type="ChEBI" id="CHEBI:18420"/>
    </cofactor>
</comment>
<dbReference type="InterPro" id="IPR007012">
    <property type="entry name" value="PolA_pol_cen_dom"/>
</dbReference>
<dbReference type="CDD" id="cd09080">
    <property type="entry name" value="TDP2"/>
    <property type="match status" value="1"/>
</dbReference>
<comment type="caution">
    <text evidence="12">The sequence shown here is derived from an EMBL/GenBank/DDBJ whole genome shotgun (WGS) entry which is preliminary data.</text>
</comment>
<keyword evidence="5" id="KW-0227">DNA damage</keyword>
<evidence type="ECO:0000256" key="5">
    <source>
        <dbReference type="ARBA" id="ARBA00022763"/>
    </source>
</evidence>
<evidence type="ECO:0000259" key="10">
    <source>
        <dbReference type="Pfam" id="PF04457"/>
    </source>
</evidence>
<name>A0ABP9H786_9ACTN</name>
<dbReference type="InterPro" id="IPR043519">
    <property type="entry name" value="NT_sf"/>
</dbReference>
<evidence type="ECO:0000259" key="11">
    <source>
        <dbReference type="Pfam" id="PF04928"/>
    </source>
</evidence>
<organism evidence="12 13">
    <name type="scientific">Yinghuangia aomiensis</name>
    <dbReference type="NCBI Taxonomy" id="676205"/>
    <lineage>
        <taxon>Bacteria</taxon>
        <taxon>Bacillati</taxon>
        <taxon>Actinomycetota</taxon>
        <taxon>Actinomycetes</taxon>
        <taxon>Kitasatosporales</taxon>
        <taxon>Streptomycetaceae</taxon>
        <taxon>Yinghuangia</taxon>
    </lineage>
</organism>
<dbReference type="Pfam" id="PF04457">
    <property type="entry name" value="MJ1316"/>
    <property type="match status" value="1"/>
</dbReference>
<dbReference type="InterPro" id="IPR040459">
    <property type="entry name" value="MJ1316"/>
</dbReference>
<accession>A0ABP9H786</accession>
<dbReference type="Gene3D" id="3.90.1140.10">
    <property type="entry name" value="Cyclic phosphodiesterase"/>
    <property type="match status" value="1"/>
</dbReference>
<evidence type="ECO:0000256" key="3">
    <source>
        <dbReference type="ARBA" id="ARBA00022722"/>
    </source>
</evidence>
<evidence type="ECO:0000313" key="13">
    <source>
        <dbReference type="Proteomes" id="UP001500466"/>
    </source>
</evidence>
<evidence type="ECO:0000256" key="7">
    <source>
        <dbReference type="ARBA" id="ARBA00022842"/>
    </source>
</evidence>
<proteinExistence type="predicted"/>
<feature type="domain" description="MJ1316 RNA cyclic group end recognition" evidence="10">
    <location>
        <begin position="1"/>
        <end position="65"/>
    </location>
</feature>
<dbReference type="InterPro" id="IPR051547">
    <property type="entry name" value="TDP2-like"/>
</dbReference>
<dbReference type="Gene3D" id="3.30.460.10">
    <property type="entry name" value="Beta Polymerase, domain 2"/>
    <property type="match status" value="1"/>
</dbReference>
<keyword evidence="3" id="KW-0540">Nuclease</keyword>